<comment type="caution">
    <text evidence="2">The sequence shown here is derived from an EMBL/GenBank/DDBJ whole genome shotgun (WGS) entry which is preliminary data.</text>
</comment>
<evidence type="ECO:0008006" key="4">
    <source>
        <dbReference type="Google" id="ProtNLM"/>
    </source>
</evidence>
<accession>A0A9N8HC39</accession>
<reference evidence="2" key="1">
    <citation type="submission" date="2020-06" db="EMBL/GenBank/DDBJ databases">
        <authorList>
            <consortium name="Plant Systems Biology data submission"/>
        </authorList>
    </citation>
    <scope>NUCLEOTIDE SEQUENCE</scope>
    <source>
        <strain evidence="2">D6</strain>
    </source>
</reference>
<evidence type="ECO:0000313" key="2">
    <source>
        <dbReference type="EMBL" id="CAB9508856.1"/>
    </source>
</evidence>
<gene>
    <name evidence="2" type="ORF">SEMRO_364_G127041.1</name>
</gene>
<keyword evidence="3" id="KW-1185">Reference proteome</keyword>
<organism evidence="2 3">
    <name type="scientific">Seminavis robusta</name>
    <dbReference type="NCBI Taxonomy" id="568900"/>
    <lineage>
        <taxon>Eukaryota</taxon>
        <taxon>Sar</taxon>
        <taxon>Stramenopiles</taxon>
        <taxon>Ochrophyta</taxon>
        <taxon>Bacillariophyta</taxon>
        <taxon>Bacillariophyceae</taxon>
        <taxon>Bacillariophycidae</taxon>
        <taxon>Naviculales</taxon>
        <taxon>Naviculaceae</taxon>
        <taxon>Seminavis</taxon>
    </lineage>
</organism>
<protein>
    <recommendedName>
        <fullName evidence="4">Secreted protein</fullName>
    </recommendedName>
</protein>
<dbReference type="AlphaFoldDB" id="A0A9N8HC39"/>
<feature type="signal peptide" evidence="1">
    <location>
        <begin position="1"/>
        <end position="19"/>
    </location>
</feature>
<proteinExistence type="predicted"/>
<feature type="chain" id="PRO_5040354238" description="Secreted protein" evidence="1">
    <location>
        <begin position="20"/>
        <end position="92"/>
    </location>
</feature>
<name>A0A9N8HC39_9STRA</name>
<keyword evidence="1" id="KW-0732">Signal</keyword>
<dbReference type="Proteomes" id="UP001153069">
    <property type="component" value="Unassembled WGS sequence"/>
</dbReference>
<evidence type="ECO:0000256" key="1">
    <source>
        <dbReference type="SAM" id="SignalP"/>
    </source>
</evidence>
<evidence type="ECO:0000313" key="3">
    <source>
        <dbReference type="Proteomes" id="UP001153069"/>
    </source>
</evidence>
<sequence length="92" mass="9983">MTTWCFLLVGHVLHGSVLQDAACGVRYCRVIIGSNGVAVGAKDGFTELPALGIFWKRLPGLRHSCIHAVFALPMVPKMASKMLSEQPEDCEV</sequence>
<dbReference type="EMBL" id="CAICTM010000363">
    <property type="protein sequence ID" value="CAB9508856.1"/>
    <property type="molecule type" value="Genomic_DNA"/>
</dbReference>